<keyword evidence="2" id="KW-0508">mRNA splicing</keyword>
<dbReference type="Proteomes" id="UP000568158">
    <property type="component" value="Unassembled WGS sequence"/>
</dbReference>
<gene>
    <name evidence="4" type="ORF">HII12_002931</name>
</gene>
<dbReference type="InterPro" id="IPR038737">
    <property type="entry name" value="SF3b_su1-like"/>
</dbReference>
<dbReference type="SUPFAM" id="SSF48371">
    <property type="entry name" value="ARM repeat"/>
    <property type="match status" value="1"/>
</dbReference>
<feature type="domain" description="IPO4/5-like TPR repeats" evidence="3">
    <location>
        <begin position="125"/>
        <end position="218"/>
    </location>
</feature>
<dbReference type="EMBL" id="JABCYN010000027">
    <property type="protein sequence ID" value="KAF6010225.1"/>
    <property type="molecule type" value="Genomic_DNA"/>
</dbReference>
<dbReference type="AlphaFoldDB" id="A0A8H6ETX4"/>
<evidence type="ECO:0000256" key="2">
    <source>
        <dbReference type="ARBA" id="ARBA00022728"/>
    </source>
</evidence>
<dbReference type="Pfam" id="PF25780">
    <property type="entry name" value="TPR_IPO5"/>
    <property type="match status" value="1"/>
</dbReference>
<protein>
    <recommendedName>
        <fullName evidence="3">IPO4/5-like TPR repeats domain-containing protein</fullName>
    </recommendedName>
</protein>
<dbReference type="InterPro" id="IPR016024">
    <property type="entry name" value="ARM-type_fold"/>
</dbReference>
<evidence type="ECO:0000259" key="3">
    <source>
        <dbReference type="Pfam" id="PF25780"/>
    </source>
</evidence>
<dbReference type="Gene3D" id="1.25.10.10">
    <property type="entry name" value="Leucine-rich Repeat Variant"/>
    <property type="match status" value="1"/>
</dbReference>
<sequence>MVKTRTFGPKVIFDIVLPLLMSKSLEEEERHLLVKIIGRVMFALDIMVRPYTRKILIVIMPLLIDENQYAREEARAIVSNLAKAVGLAYMISTLRVDIDHPDDYVRNLVSVTFAVVASSLGLQVVLPFLKAICNSKNSWLARHTGVRIIRQIPALMGPRILPHLDGLVNCVLTNVEDQYLTVRTTAASAIASLARASKPYGFESFEPVIEPLLTALKRHRGRSLAAFLEALGSLIPLMDEEYGNYYARQVLRVVSRQLSSPEIQMKYAILRIIEICCSTDSLSKELFTDENFLDDFFSNFWTRRSALEKKNLKYVYLCLLLFIIKSWGRGSC</sequence>
<reference evidence="4 5" key="1">
    <citation type="journal article" date="2020" name="Appl. Microbiol. Biotechnol.">
        <title>Targeted gene deletion in Brettanomyces bruxellensis with an expression-free CRISPR-Cas9 system.</title>
        <authorList>
            <person name="Varela C."/>
            <person name="Bartel C."/>
            <person name="Onetto C."/>
            <person name="Borneman A."/>
        </authorList>
    </citation>
    <scope>NUCLEOTIDE SEQUENCE [LARGE SCALE GENOMIC DNA]</scope>
    <source>
        <strain evidence="4 5">AWRI1613</strain>
    </source>
</reference>
<comment type="caution">
    <text evidence="4">The sequence shown here is derived from an EMBL/GenBank/DDBJ whole genome shotgun (WGS) entry which is preliminary data.</text>
</comment>
<name>A0A8H6ETX4_DEKBR</name>
<organism evidence="4 5">
    <name type="scientific">Dekkera bruxellensis</name>
    <name type="common">Brettanomyces custersii</name>
    <dbReference type="NCBI Taxonomy" id="5007"/>
    <lineage>
        <taxon>Eukaryota</taxon>
        <taxon>Fungi</taxon>
        <taxon>Dikarya</taxon>
        <taxon>Ascomycota</taxon>
        <taxon>Saccharomycotina</taxon>
        <taxon>Pichiomycetes</taxon>
        <taxon>Pichiales</taxon>
        <taxon>Pichiaceae</taxon>
        <taxon>Brettanomyces</taxon>
    </lineage>
</organism>
<evidence type="ECO:0000256" key="1">
    <source>
        <dbReference type="ARBA" id="ARBA00005754"/>
    </source>
</evidence>
<evidence type="ECO:0000313" key="4">
    <source>
        <dbReference type="EMBL" id="KAF6010225.1"/>
    </source>
</evidence>
<comment type="similarity">
    <text evidence="1">Belongs to the SF3B1 family.</text>
</comment>
<dbReference type="GO" id="GO:0003729">
    <property type="term" value="F:mRNA binding"/>
    <property type="evidence" value="ECO:0007669"/>
    <property type="project" value="InterPro"/>
</dbReference>
<evidence type="ECO:0000313" key="5">
    <source>
        <dbReference type="Proteomes" id="UP000568158"/>
    </source>
</evidence>
<dbReference type="GO" id="GO:0000245">
    <property type="term" value="P:spliceosomal complex assembly"/>
    <property type="evidence" value="ECO:0007669"/>
    <property type="project" value="InterPro"/>
</dbReference>
<accession>A0A8H6ETX4</accession>
<dbReference type="PANTHER" id="PTHR12097">
    <property type="entry name" value="SPLICING FACTOR 3B, SUBUNIT 1-RELATED"/>
    <property type="match status" value="1"/>
</dbReference>
<dbReference type="GO" id="GO:0005681">
    <property type="term" value="C:spliceosomal complex"/>
    <property type="evidence" value="ECO:0007669"/>
    <property type="project" value="UniProtKB-KW"/>
</dbReference>
<dbReference type="InterPro" id="IPR011989">
    <property type="entry name" value="ARM-like"/>
</dbReference>
<dbReference type="InterPro" id="IPR057672">
    <property type="entry name" value="TPR_IPO4/5"/>
</dbReference>
<keyword evidence="2" id="KW-0747">Spliceosome</keyword>
<proteinExistence type="inferred from homology"/>
<keyword evidence="2" id="KW-0507">mRNA processing</keyword>